<dbReference type="SUPFAM" id="SSF50346">
    <property type="entry name" value="PRC-barrel domain"/>
    <property type="match status" value="1"/>
</dbReference>
<feature type="chain" id="PRO_5042606404" evidence="2">
    <location>
        <begin position="22"/>
        <end position="205"/>
    </location>
</feature>
<keyword evidence="2" id="KW-0732">Signal</keyword>
<reference evidence="4" key="1">
    <citation type="submission" date="2023-03" db="EMBL/GenBank/DDBJ databases">
        <title>Andean soil-derived lignocellulolytic bacterial consortium as a source of novel taxa and putative plastic-active enzymes.</title>
        <authorList>
            <person name="Diaz-Garcia L."/>
            <person name="Chuvochina M."/>
            <person name="Feuerriegel G."/>
            <person name="Bunk B."/>
            <person name="Sproer C."/>
            <person name="Streit W.R."/>
            <person name="Rodriguez L.M."/>
            <person name="Overmann J."/>
            <person name="Jimenez D.J."/>
        </authorList>
    </citation>
    <scope>NUCLEOTIDE SEQUENCE</scope>
    <source>
        <strain evidence="4">MAG 4196</strain>
    </source>
</reference>
<dbReference type="EMBL" id="CP119312">
    <property type="protein sequence ID" value="WEK04971.1"/>
    <property type="molecule type" value="Genomic_DNA"/>
</dbReference>
<sequence>MIRTLLASTAVAALLTTGAMAQEAAPAAPATTEAPATDAMAPASTDAVTGTDVDSGAMQTTEVDEPWDMSAGYTAADTDNLGSRLIGQPVYSAAGEEAEEIGNVSDIVFSETGDITAVVIGVGGFLGIGEKAVAVDFGALEFTLAADNTERWVLPTTAEALTAAPDFVWAEDEPVDGAADGMAPADPAAGGAMAPADPMAAPATN</sequence>
<evidence type="ECO:0000256" key="2">
    <source>
        <dbReference type="SAM" id="SignalP"/>
    </source>
</evidence>
<proteinExistence type="predicted"/>
<accession>A0AAJ6B0Q7</accession>
<protein>
    <submittedName>
        <fullName evidence="4">PRC-barrel domain-containing protein</fullName>
    </submittedName>
</protein>
<evidence type="ECO:0000313" key="4">
    <source>
        <dbReference type="EMBL" id="WEK04971.1"/>
    </source>
</evidence>
<evidence type="ECO:0000256" key="1">
    <source>
        <dbReference type="SAM" id="MobiDB-lite"/>
    </source>
</evidence>
<dbReference type="PANTHER" id="PTHR36505:SF1">
    <property type="entry name" value="BLR1072 PROTEIN"/>
    <property type="match status" value="1"/>
</dbReference>
<name>A0AAJ6B0Q7_9HYPH</name>
<feature type="region of interest" description="Disordered" evidence="1">
    <location>
        <begin position="26"/>
        <end position="53"/>
    </location>
</feature>
<dbReference type="Pfam" id="PF05239">
    <property type="entry name" value="PRC"/>
    <property type="match status" value="1"/>
</dbReference>
<feature type="region of interest" description="Disordered" evidence="1">
    <location>
        <begin position="176"/>
        <end position="205"/>
    </location>
</feature>
<gene>
    <name evidence="4" type="ORF">P0Y65_01580</name>
</gene>
<evidence type="ECO:0000259" key="3">
    <source>
        <dbReference type="Pfam" id="PF05239"/>
    </source>
</evidence>
<dbReference type="PANTHER" id="PTHR36505">
    <property type="entry name" value="BLR1072 PROTEIN"/>
    <property type="match status" value="1"/>
</dbReference>
<dbReference type="AlphaFoldDB" id="A0AAJ6B0Q7"/>
<evidence type="ECO:0000313" key="5">
    <source>
        <dbReference type="Proteomes" id="UP001217476"/>
    </source>
</evidence>
<dbReference type="Gene3D" id="2.30.30.240">
    <property type="entry name" value="PRC-barrel domain"/>
    <property type="match status" value="1"/>
</dbReference>
<feature type="compositionally biased region" description="Low complexity" evidence="1">
    <location>
        <begin position="26"/>
        <end position="47"/>
    </location>
</feature>
<dbReference type="InterPro" id="IPR027275">
    <property type="entry name" value="PRC-brl_dom"/>
</dbReference>
<dbReference type="Proteomes" id="UP001217476">
    <property type="component" value="Chromosome"/>
</dbReference>
<feature type="signal peptide" evidence="2">
    <location>
        <begin position="1"/>
        <end position="21"/>
    </location>
</feature>
<feature type="domain" description="PRC-barrel" evidence="3">
    <location>
        <begin position="81"/>
        <end position="143"/>
    </location>
</feature>
<dbReference type="InterPro" id="IPR011033">
    <property type="entry name" value="PRC_barrel-like_sf"/>
</dbReference>
<organism evidence="4 5">
    <name type="scientific">Candidatus Devosia phytovorans</name>
    <dbReference type="NCBI Taxonomy" id="3121372"/>
    <lineage>
        <taxon>Bacteria</taxon>
        <taxon>Pseudomonadati</taxon>
        <taxon>Pseudomonadota</taxon>
        <taxon>Alphaproteobacteria</taxon>
        <taxon>Hyphomicrobiales</taxon>
        <taxon>Devosiaceae</taxon>
        <taxon>Devosia</taxon>
    </lineage>
</organism>